<accession>A9VBA0</accession>
<keyword evidence="1" id="KW-0677">Repeat</keyword>
<dbReference type="InterPro" id="IPR035969">
    <property type="entry name" value="Rab-GAP_TBC_sf"/>
</dbReference>
<feature type="compositionally biased region" description="Low complexity" evidence="2">
    <location>
        <begin position="1015"/>
        <end position="1030"/>
    </location>
</feature>
<keyword evidence="5" id="KW-1185">Reference proteome</keyword>
<feature type="domain" description="Rab-GAP TBC" evidence="3">
    <location>
        <begin position="577"/>
        <end position="830"/>
    </location>
</feature>
<organism evidence="4 5">
    <name type="scientific">Monosiga brevicollis</name>
    <name type="common">Choanoflagellate</name>
    <dbReference type="NCBI Taxonomy" id="81824"/>
    <lineage>
        <taxon>Eukaryota</taxon>
        <taxon>Choanoflagellata</taxon>
        <taxon>Craspedida</taxon>
        <taxon>Salpingoecidae</taxon>
        <taxon>Monosiga</taxon>
    </lineage>
</organism>
<dbReference type="GO" id="GO:0005096">
    <property type="term" value="F:GTPase activator activity"/>
    <property type="evidence" value="ECO:0000318"/>
    <property type="project" value="GO_Central"/>
</dbReference>
<dbReference type="Gene3D" id="2.30.29.30">
    <property type="entry name" value="Pleckstrin-homology domain (PH domain)/Phosphotyrosine-binding domain (PTB)"/>
    <property type="match status" value="2"/>
</dbReference>
<dbReference type="GeneID" id="5895265"/>
<dbReference type="eggNOG" id="KOG4347">
    <property type="taxonomic scope" value="Eukaryota"/>
</dbReference>
<feature type="compositionally biased region" description="Basic residues" evidence="2">
    <location>
        <begin position="1159"/>
        <end position="1169"/>
    </location>
</feature>
<dbReference type="PANTHER" id="PTHR47666:SF1">
    <property type="entry name" value="PROTEIN VASCULAR ASSOCIATED DEATH 1, CHLOROPLASTIC"/>
    <property type="match status" value="1"/>
</dbReference>
<feature type="compositionally biased region" description="Polar residues" evidence="2">
    <location>
        <begin position="484"/>
        <end position="499"/>
    </location>
</feature>
<dbReference type="FunCoup" id="A9VBA0">
    <property type="interactions" value="1280"/>
</dbReference>
<evidence type="ECO:0000256" key="2">
    <source>
        <dbReference type="SAM" id="MobiDB-lite"/>
    </source>
</evidence>
<dbReference type="InterPro" id="IPR004182">
    <property type="entry name" value="GRAM"/>
</dbReference>
<sequence length="1183" mass="131975">MAHLLKCDVYYALSGAVPGKIQESRLRGLSLSVAFSLSLSLKLLADVSLKAVWWWIVESVEVIDHRALIAAVDTLSELGLARLRRPHASRQAPVVLIRVAQIQRKTGSCNTQPAARSQPHAAGSVFMWVAPQEILLANALCILLQTPNSDISYLLATAQLEEEIEEHWQWLLDTLGPRLDAFEAPEDLRDYVCGKASTKDPLSKPKYTPAANFLTPTQRYRSPLCMPPPHTPLKMPICINHLCFYSFIMGEEVRLSLPFTEVMALRQSTRMLLGQGFTIQTRTREYLFFMLNHDDVMRLIRQLTAKAMRRLLEISDDAFAMTRAKFESSLAREEKTEQKIAEPALADYFARLDLNEEYQELFRLPATEALDSIHQASVIDPQEKDFVSGRLYLSRHYLCFSSRSRNSCTVILPIRNIASAERAERQAVFVAMRETTNHLMLQELSAPDEFIKDLHQRMHDLRQQRLHKDPATNPAPDATGRPVESSQEASARVSPTTPAISAPRPDFDTLRAELATQVLTEPLYLQFGTASGKEAKPVKKAISTDIKEHMWDMHFTEHGRGISAFRTPADRELIKQGIPQGLREKIWMLYSGALNDRVGHESEYLDLLATHHGEKTIATEEIERDLHRSLPEHPAFQSSVGIDALRRVLTAYSFRTPEIGYCQAMNIVSSVLLIYCSEEQAYWLLTALCERLLPDYYNTKVVGALIDQVLLMVGLEILAQNHATLMGLTEDCYVMAHLSAYLQGISNFDTDTTHKGSEKSISVSELIQLAYQHYSHVGNEEVIEMRHRVRLRVVQTLQDSVSKSAVRAAVDESLLTEKELFILHRVFHEGCMKVYYWSQDYDTRQRLLNEEQFVLLINRLTPWGIFAEALYQLARSEGPINFVAVAAIIGVICHGSINSRLIMLLRMHETSATRQQPNVVDHEQLALLWRQLSLLFTDMPGEESTRYEQAFNAVVAVAVTFATSIEVQEKPTLPSSEEMPTDLTTPASVTSPTVSVTEDPEDSELDSASRNEPGAATAAASTDPDVTTATDAATACEATHATDAPVNDEGNMHDSVFEAAEASTADDPTDSPASTRPRESRRSGTEATSLLTAPVLEGRPRTGSLFSRSSIESQEANASSETMTFQVFRAAVMSQPLITEYFSGDFPLQDADLDQVPVKPKRRRLRRGASKGTGTSTSGAGSA</sequence>
<dbReference type="KEGG" id="mbr:MONBRDRAFT_29503"/>
<feature type="region of interest" description="Disordered" evidence="2">
    <location>
        <begin position="969"/>
        <end position="1030"/>
    </location>
</feature>
<feature type="region of interest" description="Disordered" evidence="2">
    <location>
        <begin position="1150"/>
        <end position="1183"/>
    </location>
</feature>
<dbReference type="STRING" id="81824.A9VBA0"/>
<evidence type="ECO:0000313" key="5">
    <source>
        <dbReference type="Proteomes" id="UP000001357"/>
    </source>
</evidence>
<dbReference type="Proteomes" id="UP000001357">
    <property type="component" value="Unassembled WGS sequence"/>
</dbReference>
<dbReference type="InParanoid" id="A9VBA0"/>
<protein>
    <recommendedName>
        <fullName evidence="3">Rab-GAP TBC domain-containing protein</fullName>
    </recommendedName>
</protein>
<dbReference type="Gene3D" id="1.10.8.270">
    <property type="entry name" value="putative rabgap domain of human tbc1 domain family member 14 like domains"/>
    <property type="match status" value="1"/>
</dbReference>
<feature type="compositionally biased region" description="Low complexity" evidence="2">
    <location>
        <begin position="984"/>
        <end position="997"/>
    </location>
</feature>
<dbReference type="RefSeq" id="XP_001749976.1">
    <property type="nucleotide sequence ID" value="XM_001749924.1"/>
</dbReference>
<dbReference type="EMBL" id="CH991576">
    <property type="protein sequence ID" value="EDQ85151.1"/>
    <property type="molecule type" value="Genomic_DNA"/>
</dbReference>
<dbReference type="Pfam" id="PF00566">
    <property type="entry name" value="RabGAP-TBC"/>
    <property type="match status" value="1"/>
</dbReference>
<feature type="region of interest" description="Disordered" evidence="2">
    <location>
        <begin position="1060"/>
        <end position="1091"/>
    </location>
</feature>
<dbReference type="PROSITE" id="PS50086">
    <property type="entry name" value="TBC_RABGAP"/>
    <property type="match status" value="1"/>
</dbReference>
<evidence type="ECO:0000313" key="4">
    <source>
        <dbReference type="EMBL" id="EDQ85151.1"/>
    </source>
</evidence>
<dbReference type="InterPro" id="IPR011993">
    <property type="entry name" value="PH-like_dom_sf"/>
</dbReference>
<reference evidence="4 5" key="1">
    <citation type="journal article" date="2008" name="Nature">
        <title>The genome of the choanoflagellate Monosiga brevicollis and the origin of metazoans.</title>
        <authorList>
            <consortium name="JGI Sequencing"/>
            <person name="King N."/>
            <person name="Westbrook M.J."/>
            <person name="Young S.L."/>
            <person name="Kuo A."/>
            <person name="Abedin M."/>
            <person name="Chapman J."/>
            <person name="Fairclough S."/>
            <person name="Hellsten U."/>
            <person name="Isogai Y."/>
            <person name="Letunic I."/>
            <person name="Marr M."/>
            <person name="Pincus D."/>
            <person name="Putnam N."/>
            <person name="Rokas A."/>
            <person name="Wright K.J."/>
            <person name="Zuzow R."/>
            <person name="Dirks W."/>
            <person name="Good M."/>
            <person name="Goodstein D."/>
            <person name="Lemons D."/>
            <person name="Li W."/>
            <person name="Lyons J.B."/>
            <person name="Morris A."/>
            <person name="Nichols S."/>
            <person name="Richter D.J."/>
            <person name="Salamov A."/>
            <person name="Bork P."/>
            <person name="Lim W.A."/>
            <person name="Manning G."/>
            <person name="Miller W.T."/>
            <person name="McGinnis W."/>
            <person name="Shapiro H."/>
            <person name="Tjian R."/>
            <person name="Grigoriev I.V."/>
            <person name="Rokhsar D."/>
        </authorList>
    </citation>
    <scope>NUCLEOTIDE SEQUENCE [LARGE SCALE GENOMIC DNA]</scope>
    <source>
        <strain evidence="5">MX1 / ATCC 50154</strain>
    </source>
</reference>
<dbReference type="PANTHER" id="PTHR47666">
    <property type="entry name" value="PROTEIN VASCULAR ASSOCIATED DEATH 1, CHLOROPLASTIC"/>
    <property type="match status" value="1"/>
</dbReference>
<dbReference type="Pfam" id="PF02893">
    <property type="entry name" value="GRAM"/>
    <property type="match status" value="1"/>
</dbReference>
<dbReference type="AlphaFoldDB" id="A9VBA0"/>
<evidence type="ECO:0000256" key="1">
    <source>
        <dbReference type="ARBA" id="ARBA00022737"/>
    </source>
</evidence>
<dbReference type="SMART" id="SM00164">
    <property type="entry name" value="TBC"/>
    <property type="match status" value="1"/>
</dbReference>
<name>A9VBA0_MONBE</name>
<dbReference type="FunFam" id="1.10.8.270:FF:000002">
    <property type="entry name" value="TBC1 domain family member 9B"/>
    <property type="match status" value="1"/>
</dbReference>
<feature type="region of interest" description="Disordered" evidence="2">
    <location>
        <begin position="465"/>
        <end position="505"/>
    </location>
</feature>
<evidence type="ECO:0000259" key="3">
    <source>
        <dbReference type="PROSITE" id="PS50086"/>
    </source>
</evidence>
<gene>
    <name evidence="4" type="ORF">MONBRDRAFT_29503</name>
</gene>
<dbReference type="SMART" id="SM00568">
    <property type="entry name" value="GRAM"/>
    <property type="match status" value="1"/>
</dbReference>
<feature type="compositionally biased region" description="Low complexity" evidence="2">
    <location>
        <begin position="1170"/>
        <end position="1183"/>
    </location>
</feature>
<dbReference type="SUPFAM" id="SSF47923">
    <property type="entry name" value="Ypt/Rab-GAP domain of gyp1p"/>
    <property type="match status" value="1"/>
</dbReference>
<dbReference type="OMA" id="CTGEVPT"/>
<dbReference type="InterPro" id="IPR000195">
    <property type="entry name" value="Rab-GAP-TBC_dom"/>
</dbReference>
<proteinExistence type="predicted"/>